<reference evidence="2 3" key="1">
    <citation type="submission" date="2020-10" db="EMBL/GenBank/DDBJ databases">
        <title>Haloactinobacterium sp. RN3S43, a bacterium isolated from saline soil.</title>
        <authorList>
            <person name="Sun J.-Q."/>
        </authorList>
    </citation>
    <scope>NUCLEOTIDE SEQUENCE [LARGE SCALE GENOMIC DNA]</scope>
    <source>
        <strain evidence="2 3">RN3S43</strain>
    </source>
</reference>
<proteinExistence type="predicted"/>
<dbReference type="SUPFAM" id="SSF89360">
    <property type="entry name" value="HesB-like domain"/>
    <property type="match status" value="1"/>
</dbReference>
<gene>
    <name evidence="2" type="ORF">IM660_02480</name>
</gene>
<evidence type="ECO:0000313" key="3">
    <source>
        <dbReference type="Proteomes" id="UP000593758"/>
    </source>
</evidence>
<accession>A0A7M1SVU7</accession>
<dbReference type="EMBL" id="CP063169">
    <property type="protein sequence ID" value="QOR71197.1"/>
    <property type="molecule type" value="Genomic_DNA"/>
</dbReference>
<dbReference type="InterPro" id="IPR000361">
    <property type="entry name" value="ATAP_core_dom"/>
</dbReference>
<dbReference type="RefSeq" id="WP_193497862.1">
    <property type="nucleotide sequence ID" value="NZ_CP063169.1"/>
</dbReference>
<dbReference type="Gene3D" id="2.60.300.12">
    <property type="entry name" value="HesB-like domain"/>
    <property type="match status" value="1"/>
</dbReference>
<name>A0A7M1SVU7_9MICO</name>
<dbReference type="Pfam" id="PF01521">
    <property type="entry name" value="Fe-S_biosyn"/>
    <property type="match status" value="1"/>
</dbReference>
<keyword evidence="3" id="KW-1185">Reference proteome</keyword>
<evidence type="ECO:0000313" key="2">
    <source>
        <dbReference type="EMBL" id="QOR71197.1"/>
    </source>
</evidence>
<evidence type="ECO:0000259" key="1">
    <source>
        <dbReference type="Pfam" id="PF01521"/>
    </source>
</evidence>
<dbReference type="InterPro" id="IPR035903">
    <property type="entry name" value="HesB-like_dom_sf"/>
</dbReference>
<sequence>MLTLTENAQTAIKSITEQAGLPAEGGVRIAMAESGTELQLSLVPEPQNEDQVIEEDGARVFVATETSELLDTQQLDANQSAEGTGFTLTNQEG</sequence>
<dbReference type="KEGG" id="halt:IM660_02480"/>
<feature type="domain" description="Core" evidence="1">
    <location>
        <begin position="2"/>
        <end position="91"/>
    </location>
</feature>
<protein>
    <recommendedName>
        <fullName evidence="1">Core domain-containing protein</fullName>
    </recommendedName>
</protein>
<organism evidence="2 3">
    <name type="scientific">Ruania alkalisoli</name>
    <dbReference type="NCBI Taxonomy" id="2779775"/>
    <lineage>
        <taxon>Bacteria</taxon>
        <taxon>Bacillati</taxon>
        <taxon>Actinomycetota</taxon>
        <taxon>Actinomycetes</taxon>
        <taxon>Micrococcales</taxon>
        <taxon>Ruaniaceae</taxon>
        <taxon>Ruania</taxon>
    </lineage>
</organism>
<dbReference type="Proteomes" id="UP000593758">
    <property type="component" value="Chromosome"/>
</dbReference>
<dbReference type="AlphaFoldDB" id="A0A7M1SVU7"/>